<feature type="transmembrane region" description="Helical" evidence="1">
    <location>
        <begin position="109"/>
        <end position="135"/>
    </location>
</feature>
<protein>
    <recommendedName>
        <fullName evidence="3">Heptaprenyl diphosphate synthase component I</fullName>
    </recommendedName>
</protein>
<dbReference type="InterPro" id="IPR014535">
    <property type="entry name" value="Hpre_diP_synt_I"/>
</dbReference>
<dbReference type="PIRSF" id="PIRSF027391">
    <property type="entry name" value="Hpre_diP_synt_I"/>
    <property type="match status" value="1"/>
</dbReference>
<dbReference type="InterPro" id="IPR010898">
    <property type="entry name" value="Hpre_diP_synth_I"/>
</dbReference>
<name>A0A645BUU8_9ZZZZ</name>
<dbReference type="Pfam" id="PF07456">
    <property type="entry name" value="Hpre_diP_synt_I"/>
    <property type="match status" value="1"/>
</dbReference>
<feature type="transmembrane region" description="Helical" evidence="1">
    <location>
        <begin position="53"/>
        <end position="72"/>
    </location>
</feature>
<organism evidence="2">
    <name type="scientific">bioreactor metagenome</name>
    <dbReference type="NCBI Taxonomy" id="1076179"/>
    <lineage>
        <taxon>unclassified sequences</taxon>
        <taxon>metagenomes</taxon>
        <taxon>ecological metagenomes</taxon>
    </lineage>
</organism>
<accession>A0A645BUU8</accession>
<evidence type="ECO:0000256" key="1">
    <source>
        <dbReference type="SAM" id="Phobius"/>
    </source>
</evidence>
<comment type="caution">
    <text evidence="2">The sequence shown here is derived from an EMBL/GenBank/DDBJ whole genome shotgun (WGS) entry which is preliminary data.</text>
</comment>
<proteinExistence type="predicted"/>
<gene>
    <name evidence="2" type="ORF">SDC9_112451</name>
</gene>
<feature type="transmembrane region" description="Helical" evidence="1">
    <location>
        <begin position="20"/>
        <end position="47"/>
    </location>
</feature>
<feature type="transmembrane region" description="Helical" evidence="1">
    <location>
        <begin position="79"/>
        <end position="103"/>
    </location>
</feature>
<dbReference type="AlphaFoldDB" id="A0A645BUU8"/>
<keyword evidence="1" id="KW-0812">Transmembrane</keyword>
<dbReference type="EMBL" id="VSSQ01020580">
    <property type="protein sequence ID" value="MPM65554.1"/>
    <property type="molecule type" value="Genomic_DNA"/>
</dbReference>
<evidence type="ECO:0000313" key="2">
    <source>
        <dbReference type="EMBL" id="MPM65554.1"/>
    </source>
</evidence>
<keyword evidence="1" id="KW-0472">Membrane</keyword>
<keyword evidence="1" id="KW-1133">Transmembrane helix</keyword>
<reference evidence="2" key="1">
    <citation type="submission" date="2019-08" db="EMBL/GenBank/DDBJ databases">
        <authorList>
            <person name="Kucharzyk K."/>
            <person name="Murdoch R.W."/>
            <person name="Higgins S."/>
            <person name="Loffler F."/>
        </authorList>
    </citation>
    <scope>NUCLEOTIDE SEQUENCE</scope>
</reference>
<sequence>MLPLPALPFPGVKLGLANLVSLSAIFWFSPLQGLVLIVLRCLMASFFGGGFSAFLYSVSGGILSYSLMLLLCRTWPKSLSLPAISVGGAVMHNVAQIGVSVFLMQTLGLIVYLPVLIIAGTISGLAIGFSALLLLRALYRSGRTPEIPQKLLPLLDQS</sequence>
<evidence type="ECO:0008006" key="3">
    <source>
        <dbReference type="Google" id="ProtNLM"/>
    </source>
</evidence>